<keyword evidence="1" id="KW-0812">Transmembrane</keyword>
<keyword evidence="1" id="KW-0472">Membrane</keyword>
<evidence type="ECO:0008006" key="4">
    <source>
        <dbReference type="Google" id="ProtNLM"/>
    </source>
</evidence>
<keyword evidence="3" id="KW-1185">Reference proteome</keyword>
<keyword evidence="1" id="KW-1133">Transmembrane helix</keyword>
<protein>
    <recommendedName>
        <fullName evidence="4">YtxH domain-containing protein</fullName>
    </recommendedName>
</protein>
<dbReference type="RefSeq" id="WP_210598097.1">
    <property type="nucleotide sequence ID" value="NZ_JAGKSQ010000006.1"/>
</dbReference>
<evidence type="ECO:0000256" key="1">
    <source>
        <dbReference type="SAM" id="Phobius"/>
    </source>
</evidence>
<reference evidence="2" key="1">
    <citation type="submission" date="2021-03" db="EMBL/GenBank/DDBJ databases">
        <title>Bacillus suaedae sp. nov., isolated from Suaeda aralocaspica.</title>
        <authorList>
            <person name="Lei R.F.R."/>
        </authorList>
    </citation>
    <scope>NUCLEOTIDE SEQUENCE</scope>
    <source>
        <strain evidence="2">YZJH907-2</strain>
    </source>
</reference>
<comment type="caution">
    <text evidence="2">The sequence shown here is derived from an EMBL/GenBank/DDBJ whole genome shotgun (WGS) entry which is preliminary data.</text>
</comment>
<dbReference type="Proteomes" id="UP000678228">
    <property type="component" value="Unassembled WGS sequence"/>
</dbReference>
<dbReference type="EMBL" id="JAGKSQ010000006">
    <property type="protein sequence ID" value="MBP3952393.1"/>
    <property type="molecule type" value="Genomic_DNA"/>
</dbReference>
<gene>
    <name evidence="2" type="ORF">J7W16_14815</name>
</gene>
<sequence>MEEKEEKKEKKSQSLRNGLWIGGGIAFGIILSRKEWRTRLLNNCKKATNNTKEAMLFLRDNREELQYQFKQATTDITESIKGISADLKTIGQTASHLKDSSEEFVKVTKEAAEEMKNLKK</sequence>
<accession>A0A941ARD5</accession>
<feature type="transmembrane region" description="Helical" evidence="1">
    <location>
        <begin position="15"/>
        <end position="32"/>
    </location>
</feature>
<evidence type="ECO:0000313" key="2">
    <source>
        <dbReference type="EMBL" id="MBP3952393.1"/>
    </source>
</evidence>
<organism evidence="2 3">
    <name type="scientific">Halalkalibacter suaedae</name>
    <dbReference type="NCBI Taxonomy" id="2822140"/>
    <lineage>
        <taxon>Bacteria</taxon>
        <taxon>Bacillati</taxon>
        <taxon>Bacillota</taxon>
        <taxon>Bacilli</taxon>
        <taxon>Bacillales</taxon>
        <taxon>Bacillaceae</taxon>
        <taxon>Halalkalibacter</taxon>
    </lineage>
</organism>
<name>A0A941ARD5_9BACI</name>
<dbReference type="AlphaFoldDB" id="A0A941ARD5"/>
<proteinExistence type="predicted"/>
<evidence type="ECO:0000313" key="3">
    <source>
        <dbReference type="Proteomes" id="UP000678228"/>
    </source>
</evidence>